<feature type="domain" description="Cupin type-2" evidence="2">
    <location>
        <begin position="51"/>
        <end position="114"/>
    </location>
</feature>
<dbReference type="InterPro" id="IPR051610">
    <property type="entry name" value="GPI/OXD"/>
</dbReference>
<evidence type="ECO:0000313" key="4">
    <source>
        <dbReference type="Proteomes" id="UP000199076"/>
    </source>
</evidence>
<organism evidence="3 4">
    <name type="scientific">Halorientalis regularis</name>
    <dbReference type="NCBI Taxonomy" id="660518"/>
    <lineage>
        <taxon>Archaea</taxon>
        <taxon>Methanobacteriati</taxon>
        <taxon>Methanobacteriota</taxon>
        <taxon>Stenosarchaea group</taxon>
        <taxon>Halobacteria</taxon>
        <taxon>Halobacteriales</taxon>
        <taxon>Haloarculaceae</taxon>
        <taxon>Halorientalis</taxon>
    </lineage>
</organism>
<dbReference type="InterPro" id="IPR011051">
    <property type="entry name" value="RmlC_Cupin_sf"/>
</dbReference>
<name>A0A1G7KCY5_9EURY</name>
<dbReference type="InterPro" id="IPR014710">
    <property type="entry name" value="RmlC-like_jellyroll"/>
</dbReference>
<evidence type="ECO:0000256" key="1">
    <source>
        <dbReference type="ARBA" id="ARBA00022723"/>
    </source>
</evidence>
<dbReference type="Proteomes" id="UP000199076">
    <property type="component" value="Unassembled WGS sequence"/>
</dbReference>
<keyword evidence="4" id="KW-1185">Reference proteome</keyword>
<dbReference type="STRING" id="660518.SAMN05216218_105258"/>
<evidence type="ECO:0000259" key="2">
    <source>
        <dbReference type="Pfam" id="PF07883"/>
    </source>
</evidence>
<accession>A0A1G7KCY5</accession>
<reference evidence="4" key="1">
    <citation type="submission" date="2016-10" db="EMBL/GenBank/DDBJ databases">
        <authorList>
            <person name="Varghese N."/>
            <person name="Submissions S."/>
        </authorList>
    </citation>
    <scope>NUCLEOTIDE SEQUENCE [LARGE SCALE GENOMIC DNA]</scope>
    <source>
        <strain evidence="4">IBRC-M 10760</strain>
    </source>
</reference>
<gene>
    <name evidence="3" type="ORF">SAMN05216218_105258</name>
</gene>
<evidence type="ECO:0000313" key="3">
    <source>
        <dbReference type="EMBL" id="SDF35055.1"/>
    </source>
</evidence>
<dbReference type="Gene3D" id="2.60.120.10">
    <property type="entry name" value="Jelly Rolls"/>
    <property type="match status" value="1"/>
</dbReference>
<dbReference type="SUPFAM" id="SSF51182">
    <property type="entry name" value="RmlC-like cupins"/>
    <property type="match status" value="1"/>
</dbReference>
<dbReference type="RefSeq" id="WP_092690695.1">
    <property type="nucleotide sequence ID" value="NZ_FNBK01000005.1"/>
</dbReference>
<dbReference type="AlphaFoldDB" id="A0A1G7KCY5"/>
<sequence>MDPLRLDSLALEAVEQEGIDGARWLGTFPFTADRPGETVAEATDYTVVYNELEPGTMIGRHRDGVDELVYVIDGTVETTVDDETTTAVSGDLAVVPADVPHSVRNTGTETARLLGFFSSGDVESTFETEPVPCDDPD</sequence>
<dbReference type="OrthoDB" id="200322at2157"/>
<dbReference type="EMBL" id="FNBK01000005">
    <property type="protein sequence ID" value="SDF35055.1"/>
    <property type="molecule type" value="Genomic_DNA"/>
</dbReference>
<dbReference type="GO" id="GO:0046872">
    <property type="term" value="F:metal ion binding"/>
    <property type="evidence" value="ECO:0007669"/>
    <property type="project" value="UniProtKB-KW"/>
</dbReference>
<dbReference type="PANTHER" id="PTHR35848">
    <property type="entry name" value="OXALATE-BINDING PROTEIN"/>
    <property type="match status" value="1"/>
</dbReference>
<dbReference type="InterPro" id="IPR013096">
    <property type="entry name" value="Cupin_2"/>
</dbReference>
<keyword evidence="1" id="KW-0479">Metal-binding</keyword>
<dbReference type="Pfam" id="PF07883">
    <property type="entry name" value="Cupin_2"/>
    <property type="match status" value="1"/>
</dbReference>
<dbReference type="CDD" id="cd02208">
    <property type="entry name" value="cupin_RmlC-like"/>
    <property type="match status" value="1"/>
</dbReference>
<protein>
    <submittedName>
        <fullName evidence="3">Cupin domain protein</fullName>
    </submittedName>
</protein>
<proteinExistence type="predicted"/>